<feature type="binding site" evidence="13">
    <location>
        <position position="288"/>
    </location>
    <ligand>
        <name>K(+)</name>
        <dbReference type="ChEBI" id="CHEBI:29103"/>
    </ligand>
</feature>
<feature type="binding site" evidence="13">
    <location>
        <position position="186"/>
    </location>
    <ligand>
        <name>ATP</name>
        <dbReference type="ChEBI" id="CHEBI:30616"/>
    </ligand>
</feature>
<accession>D5RMY8</accession>
<evidence type="ECO:0000256" key="9">
    <source>
        <dbReference type="ARBA" id="ARBA00022958"/>
    </source>
</evidence>
<evidence type="ECO:0000256" key="7">
    <source>
        <dbReference type="ARBA" id="ARBA00022840"/>
    </source>
</evidence>
<keyword evidence="9 13" id="KW-0630">Potassium</keyword>
<dbReference type="EMBL" id="ADVL01000420">
    <property type="protein sequence ID" value="EFH11353.1"/>
    <property type="molecule type" value="Genomic_DNA"/>
</dbReference>
<evidence type="ECO:0000256" key="10">
    <source>
        <dbReference type="ARBA" id="ARBA00023277"/>
    </source>
</evidence>
<dbReference type="UniPathway" id="UPA00916">
    <property type="reaction ID" value="UER00889"/>
</dbReference>
<comment type="function">
    <text evidence="13">Catalyzes the ATP-dependent phosphorylation of 2-deoxy-D-ribose to 2-deoxy-D-ribose 5-phosphate (dRib-5P), allowing the use of deoxyribose as the sole carbon source.</text>
</comment>
<comment type="similarity">
    <text evidence="1">Belongs to the carbohydrate kinase pfkB family.</text>
</comment>
<dbReference type="InterPro" id="IPR002139">
    <property type="entry name" value="Ribo/fructo_kinase"/>
</dbReference>
<evidence type="ECO:0000256" key="12">
    <source>
        <dbReference type="ARBA" id="ARBA00071515"/>
    </source>
</evidence>
<comment type="catalytic activity">
    <reaction evidence="11">
        <text>2-deoxy-D-ribose + ATP = 2-deoxy-D-ribose 5-phosphate + ADP + H(+)</text>
        <dbReference type="Rhea" id="RHEA:30871"/>
        <dbReference type="ChEBI" id="CHEBI:15378"/>
        <dbReference type="ChEBI" id="CHEBI:30616"/>
        <dbReference type="ChEBI" id="CHEBI:62877"/>
        <dbReference type="ChEBI" id="CHEBI:90761"/>
        <dbReference type="ChEBI" id="CHEBI:456216"/>
        <dbReference type="EC" id="2.7.1.229"/>
    </reaction>
    <physiologicalReaction direction="left-to-right" evidence="11">
        <dbReference type="Rhea" id="RHEA:30872"/>
    </physiologicalReaction>
</comment>
<feature type="binding site" evidence="13">
    <location>
        <position position="290"/>
    </location>
    <ligand>
        <name>K(+)</name>
        <dbReference type="ChEBI" id="CHEBI:29103"/>
    </ligand>
</feature>
<comment type="caution">
    <text evidence="15">The sequence shown here is derived from an EMBL/GenBank/DDBJ whole genome shotgun (WGS) entry which is preliminary data.</text>
</comment>
<dbReference type="PRINTS" id="PR00990">
    <property type="entry name" value="RIBOKINASE"/>
</dbReference>
<feature type="binding site" evidence="13">
    <location>
        <begin position="222"/>
        <end position="227"/>
    </location>
    <ligand>
        <name>ATP</name>
        <dbReference type="ChEBI" id="CHEBI:30616"/>
    </ligand>
</feature>
<dbReference type="PANTHER" id="PTHR10584">
    <property type="entry name" value="SUGAR KINASE"/>
    <property type="match status" value="1"/>
</dbReference>
<dbReference type="InterPro" id="IPR011877">
    <property type="entry name" value="Ribokinase"/>
</dbReference>
<evidence type="ECO:0000256" key="3">
    <source>
        <dbReference type="ARBA" id="ARBA00022679"/>
    </source>
</evidence>
<dbReference type="InterPro" id="IPR029056">
    <property type="entry name" value="Ribokinase-like"/>
</dbReference>
<feature type="domain" description="Carbohydrate kinase PfkB" evidence="14">
    <location>
        <begin position="4"/>
        <end position="293"/>
    </location>
</feature>
<evidence type="ECO:0000256" key="5">
    <source>
        <dbReference type="ARBA" id="ARBA00022741"/>
    </source>
</evidence>
<dbReference type="GO" id="GO:0004747">
    <property type="term" value="F:ribokinase activity"/>
    <property type="evidence" value="ECO:0007669"/>
    <property type="project" value="UniProtKB-UniRule"/>
</dbReference>
<dbReference type="FunFam" id="3.40.1190.20:FF:000010">
    <property type="entry name" value="Ribokinase"/>
    <property type="match status" value="1"/>
</dbReference>
<comment type="subcellular location">
    <subcellularLocation>
        <location evidence="13">Cytoplasm</location>
    </subcellularLocation>
</comment>
<keyword evidence="5 13" id="KW-0547">Nucleotide-binding</keyword>
<dbReference type="RefSeq" id="WP_007005379.1">
    <property type="nucleotide sequence ID" value="NZ_GG770782.1"/>
</dbReference>
<dbReference type="GO" id="GO:0005829">
    <property type="term" value="C:cytosol"/>
    <property type="evidence" value="ECO:0007669"/>
    <property type="project" value="TreeGrafter"/>
</dbReference>
<dbReference type="InterPro" id="IPR002173">
    <property type="entry name" value="Carboh/pur_kinase_PfkB_CS"/>
</dbReference>
<evidence type="ECO:0000256" key="6">
    <source>
        <dbReference type="ARBA" id="ARBA00022777"/>
    </source>
</evidence>
<dbReference type="NCBIfam" id="TIGR02152">
    <property type="entry name" value="D_ribokin_bact"/>
    <property type="match status" value="1"/>
</dbReference>
<dbReference type="PROSITE" id="PS00584">
    <property type="entry name" value="PFKB_KINASES_2"/>
    <property type="match status" value="1"/>
</dbReference>
<evidence type="ECO:0000256" key="1">
    <source>
        <dbReference type="ARBA" id="ARBA00005380"/>
    </source>
</evidence>
<feature type="binding site" evidence="13">
    <location>
        <position position="249"/>
    </location>
    <ligand>
        <name>K(+)</name>
        <dbReference type="ChEBI" id="CHEBI:29103"/>
    </ligand>
</feature>
<feature type="binding site" evidence="13">
    <location>
        <position position="255"/>
    </location>
    <ligand>
        <name>substrate</name>
    </ligand>
</feature>
<protein>
    <recommendedName>
        <fullName evidence="12 13">Deoxyribokinase</fullName>
        <shortName evidence="13">dRK</shortName>
        <ecNumber evidence="13">2.7.1.229</ecNumber>
    </recommendedName>
    <alternativeName>
        <fullName evidence="13">ATP:2-deoxy-D-ribose 5-phosphotransferase</fullName>
    </alternativeName>
</protein>
<sequence>MGARIAVVGSNMVDLITYTDRLPAAGETLAAPSFSMGHGGKGANQAVAAARLGADVMLVTRVGDDLFGEGTLKNFCELGIDTKHARAVPGTQSGVAPIFVEPSGENRILIVKGANEHLLPADVDAAAEDLAGCGLILLQLEIPLETVYHTIAWAASRGIPVLLNPAPAVPELDVSRILGVTFLAPNQTELSILTGLPAETRDQAEAAARTLVARGVKQVIVTLGGEGALLVTADGPAQHVPAVPVKPVDTSGAGDAFLGAFAQHYAEHGDTLAAMRWGARYAADSITRQGTQKAFAGAAEFAAFRRALGEE</sequence>
<keyword evidence="16" id="KW-1185">Reference proteome</keyword>
<feature type="binding site" evidence="13">
    <location>
        <begin position="40"/>
        <end position="44"/>
    </location>
    <ligand>
        <name>substrate</name>
    </ligand>
</feature>
<proteinExistence type="inferred from homology"/>
<dbReference type="SUPFAM" id="SSF53613">
    <property type="entry name" value="Ribokinase-like"/>
    <property type="match status" value="1"/>
</dbReference>
<keyword evidence="6 13" id="KW-0418">Kinase</keyword>
<feature type="site" description="Important for substrate specificity" evidence="13">
    <location>
        <position position="12"/>
    </location>
</feature>
<name>D5RMY8_9PROT</name>
<keyword evidence="2 13" id="KW-0963">Cytoplasm</keyword>
<feature type="binding site" evidence="13">
    <location>
        <position position="141"/>
    </location>
    <ligand>
        <name>substrate</name>
    </ligand>
</feature>
<keyword evidence="7 13" id="KW-0067">ATP-binding</keyword>
<keyword evidence="4 13" id="KW-0479">Metal-binding</keyword>
<keyword evidence="10 13" id="KW-0119">Carbohydrate metabolism</keyword>
<feature type="binding site" evidence="13">
    <location>
        <begin position="254"/>
        <end position="255"/>
    </location>
    <ligand>
        <name>ATP</name>
        <dbReference type="ChEBI" id="CHEBI:30616"/>
    </ligand>
</feature>
<dbReference type="OrthoDB" id="9792663at2"/>
<feature type="binding site" evidence="13">
    <location>
        <position position="251"/>
    </location>
    <ligand>
        <name>K(+)</name>
        <dbReference type="ChEBI" id="CHEBI:29103"/>
    </ligand>
</feature>
<feature type="active site" description="Proton acceptor" evidence="13">
    <location>
        <position position="255"/>
    </location>
</feature>
<evidence type="ECO:0000256" key="11">
    <source>
        <dbReference type="ARBA" id="ARBA00051363"/>
    </source>
</evidence>
<reference evidence="15 16" key="1">
    <citation type="submission" date="2010-04" db="EMBL/GenBank/DDBJ databases">
        <authorList>
            <person name="Qin X."/>
            <person name="Bachman B."/>
            <person name="Battles P."/>
            <person name="Bell A."/>
            <person name="Bess C."/>
            <person name="Bickham C."/>
            <person name="Chaboub L."/>
            <person name="Chen D."/>
            <person name="Coyle M."/>
            <person name="Deiros D.R."/>
            <person name="Dinh H."/>
            <person name="Forbes L."/>
            <person name="Fowler G."/>
            <person name="Francisco L."/>
            <person name="Fu Q."/>
            <person name="Gubbala S."/>
            <person name="Hale W."/>
            <person name="Han Y."/>
            <person name="Hemphill L."/>
            <person name="Highlander S.K."/>
            <person name="Hirani K."/>
            <person name="Hogues M."/>
            <person name="Jackson L."/>
            <person name="Jakkamsetti A."/>
            <person name="Javaid M."/>
            <person name="Jiang H."/>
            <person name="Korchina V."/>
            <person name="Kovar C."/>
            <person name="Lara F."/>
            <person name="Lee S."/>
            <person name="Mata R."/>
            <person name="Mathew T."/>
            <person name="Moen C."/>
            <person name="Morales K."/>
            <person name="Munidasa M."/>
            <person name="Nazareth L."/>
            <person name="Ngo R."/>
            <person name="Nguyen L."/>
            <person name="Okwuonu G."/>
            <person name="Ongeri F."/>
            <person name="Patil S."/>
            <person name="Petrosino J."/>
            <person name="Pham C."/>
            <person name="Pham P."/>
            <person name="Pu L.-L."/>
            <person name="Puazo M."/>
            <person name="Raj R."/>
            <person name="Reid J."/>
            <person name="Rouhana J."/>
            <person name="Saada N."/>
            <person name="Shang Y."/>
            <person name="Simmons D."/>
            <person name="Thornton R."/>
            <person name="Warren J."/>
            <person name="Weissenberger G."/>
            <person name="Zhang J."/>
            <person name="Zhang L."/>
            <person name="Zhou C."/>
            <person name="Zhu D."/>
            <person name="Muzny D."/>
            <person name="Worley K."/>
            <person name="Gibbs R."/>
        </authorList>
    </citation>
    <scope>NUCLEOTIDE SEQUENCE [LARGE SCALE GENOMIC DNA]</scope>
    <source>
        <strain evidence="15 16">ATCC 49957</strain>
    </source>
</reference>
<dbReference type="PANTHER" id="PTHR10584:SF166">
    <property type="entry name" value="RIBOKINASE"/>
    <property type="match status" value="1"/>
</dbReference>
<comment type="cofactor">
    <cofactor evidence="13">
        <name>Mg(2+)</name>
        <dbReference type="ChEBI" id="CHEBI:18420"/>
    </cofactor>
</comment>
<dbReference type="CDD" id="cd01174">
    <property type="entry name" value="ribokinase"/>
    <property type="match status" value="1"/>
</dbReference>
<dbReference type="AlphaFoldDB" id="D5RMY8"/>
<dbReference type="Gene3D" id="3.40.1190.20">
    <property type="match status" value="1"/>
</dbReference>
<feature type="binding site" evidence="13">
    <location>
        <position position="285"/>
    </location>
    <ligand>
        <name>K(+)</name>
        <dbReference type="ChEBI" id="CHEBI:29103"/>
    </ligand>
</feature>
<dbReference type="Proteomes" id="UP000005324">
    <property type="component" value="Unassembled WGS sequence"/>
</dbReference>
<dbReference type="GO" id="GO:0046872">
    <property type="term" value="F:metal ion binding"/>
    <property type="evidence" value="ECO:0007669"/>
    <property type="project" value="UniProtKB-KW"/>
</dbReference>
<keyword evidence="8 13" id="KW-0460">Magnesium</keyword>
<comment type="caution">
    <text evidence="13">Lacks conserved residue(s) required for the propagation of feature annotation.</text>
</comment>
<evidence type="ECO:0000259" key="14">
    <source>
        <dbReference type="Pfam" id="PF00294"/>
    </source>
</evidence>
<dbReference type="GO" id="GO:0019303">
    <property type="term" value="P:D-ribose catabolic process"/>
    <property type="evidence" value="ECO:0007669"/>
    <property type="project" value="UniProtKB-UniPathway"/>
</dbReference>
<organism evidence="15 16">
    <name type="scientific">Pseudoroseomonas cervicalis ATCC 49957</name>
    <dbReference type="NCBI Taxonomy" id="525371"/>
    <lineage>
        <taxon>Bacteria</taxon>
        <taxon>Pseudomonadati</taxon>
        <taxon>Pseudomonadota</taxon>
        <taxon>Alphaproteobacteria</taxon>
        <taxon>Acetobacterales</taxon>
        <taxon>Roseomonadaceae</taxon>
        <taxon>Roseomonas</taxon>
    </lineage>
</organism>
<comment type="similarity">
    <text evidence="13">Belongs to the carbohydrate kinase PfkB family. Deoxyribokinase subfamily.</text>
</comment>
<dbReference type="Pfam" id="PF00294">
    <property type="entry name" value="PfkB"/>
    <property type="match status" value="1"/>
</dbReference>
<dbReference type="GO" id="GO:0005524">
    <property type="term" value="F:ATP binding"/>
    <property type="evidence" value="ECO:0007669"/>
    <property type="project" value="UniProtKB-UniRule"/>
</dbReference>
<evidence type="ECO:0000256" key="13">
    <source>
        <dbReference type="HAMAP-Rule" id="MF_01987"/>
    </source>
</evidence>
<evidence type="ECO:0000313" key="16">
    <source>
        <dbReference type="Proteomes" id="UP000005324"/>
    </source>
</evidence>
<dbReference type="InterPro" id="IPR011611">
    <property type="entry name" value="PfkB_dom"/>
</dbReference>
<evidence type="ECO:0000256" key="4">
    <source>
        <dbReference type="ARBA" id="ARBA00022723"/>
    </source>
</evidence>
<evidence type="ECO:0000313" key="15">
    <source>
        <dbReference type="EMBL" id="EFH11353.1"/>
    </source>
</evidence>
<dbReference type="HOGENOM" id="CLU_027634_2_0_5"/>
<comment type="subunit">
    <text evidence="13">Homodimer.</text>
</comment>
<keyword evidence="3 13" id="KW-0808">Transferase</keyword>
<evidence type="ECO:0000256" key="2">
    <source>
        <dbReference type="ARBA" id="ARBA00022490"/>
    </source>
</evidence>
<feature type="binding site" evidence="13">
    <location>
        <begin position="12"/>
        <end position="14"/>
    </location>
    <ligand>
        <name>substrate</name>
    </ligand>
</feature>
<gene>
    <name evidence="15" type="primary">rbsK</name>
    <name evidence="13" type="synonym">deoK</name>
    <name evidence="15" type="ORF">HMPREF0731_2449</name>
</gene>
<evidence type="ECO:0000256" key="8">
    <source>
        <dbReference type="ARBA" id="ARBA00022842"/>
    </source>
</evidence>
<dbReference type="HAMAP" id="MF_01987">
    <property type="entry name" value="Ribokinase"/>
    <property type="match status" value="1"/>
</dbReference>
<dbReference type="EC" id="2.7.1.229" evidence="13"/>